<keyword evidence="8" id="KW-1133">Transmembrane helix</keyword>
<dbReference type="Proteomes" id="UP000602442">
    <property type="component" value="Unassembled WGS sequence"/>
</dbReference>
<dbReference type="SUPFAM" id="SSF74653">
    <property type="entry name" value="TolA/TonB C-terminal domain"/>
    <property type="match status" value="1"/>
</dbReference>
<keyword evidence="6" id="KW-0812">Transmembrane</keyword>
<feature type="region of interest" description="Disordered" evidence="10">
    <location>
        <begin position="1"/>
        <end position="108"/>
    </location>
</feature>
<dbReference type="PROSITE" id="PS52015">
    <property type="entry name" value="TONB_CTD"/>
    <property type="match status" value="1"/>
</dbReference>
<dbReference type="Pfam" id="PF03544">
    <property type="entry name" value="TonB_C"/>
    <property type="match status" value="1"/>
</dbReference>
<keyword evidence="5" id="KW-0997">Cell inner membrane</keyword>
<keyword evidence="13" id="KW-1185">Reference proteome</keyword>
<evidence type="ECO:0000256" key="5">
    <source>
        <dbReference type="ARBA" id="ARBA00022519"/>
    </source>
</evidence>
<dbReference type="InterPro" id="IPR051045">
    <property type="entry name" value="TonB-dependent_transducer"/>
</dbReference>
<evidence type="ECO:0000256" key="4">
    <source>
        <dbReference type="ARBA" id="ARBA00022475"/>
    </source>
</evidence>
<evidence type="ECO:0000313" key="12">
    <source>
        <dbReference type="EMBL" id="MBH5323302.1"/>
    </source>
</evidence>
<evidence type="ECO:0000256" key="10">
    <source>
        <dbReference type="SAM" id="MobiDB-lite"/>
    </source>
</evidence>
<keyword evidence="3" id="KW-0813">Transport</keyword>
<evidence type="ECO:0000256" key="9">
    <source>
        <dbReference type="ARBA" id="ARBA00023136"/>
    </source>
</evidence>
<reference evidence="12 13" key="1">
    <citation type="submission" date="2020-11" db="EMBL/GenBank/DDBJ databases">
        <title>Erythrobacter sediminis sp. nov., a marine bacterium from a tidal flat of Garorim Bay.</title>
        <authorList>
            <person name="Kim D."/>
            <person name="Yoo Y."/>
            <person name="Kim J.-J."/>
        </authorList>
    </citation>
    <scope>NUCLEOTIDE SEQUENCE [LARGE SCALE GENOMIC DNA]</scope>
    <source>
        <strain evidence="12 13">JGD-13</strain>
    </source>
</reference>
<keyword evidence="7" id="KW-0653">Protein transport</keyword>
<evidence type="ECO:0000313" key="13">
    <source>
        <dbReference type="Proteomes" id="UP000602442"/>
    </source>
</evidence>
<dbReference type="Gene3D" id="3.30.1150.10">
    <property type="match status" value="1"/>
</dbReference>
<feature type="compositionally biased region" description="Acidic residues" evidence="10">
    <location>
        <begin position="24"/>
        <end position="38"/>
    </location>
</feature>
<evidence type="ECO:0000256" key="6">
    <source>
        <dbReference type="ARBA" id="ARBA00022692"/>
    </source>
</evidence>
<dbReference type="EMBL" id="JAEANY010000004">
    <property type="protein sequence ID" value="MBH5323302.1"/>
    <property type="molecule type" value="Genomic_DNA"/>
</dbReference>
<dbReference type="PANTHER" id="PTHR33446">
    <property type="entry name" value="PROTEIN TONB-RELATED"/>
    <property type="match status" value="1"/>
</dbReference>
<evidence type="ECO:0000256" key="1">
    <source>
        <dbReference type="ARBA" id="ARBA00004383"/>
    </source>
</evidence>
<dbReference type="InterPro" id="IPR037682">
    <property type="entry name" value="TonB_C"/>
</dbReference>
<proteinExistence type="inferred from homology"/>
<evidence type="ECO:0000256" key="7">
    <source>
        <dbReference type="ARBA" id="ARBA00022927"/>
    </source>
</evidence>
<dbReference type="InterPro" id="IPR006260">
    <property type="entry name" value="TonB/TolA_C"/>
</dbReference>
<accession>A0ABS0N654</accession>
<name>A0ABS0N654_9SPHN</name>
<sequence length="193" mass="19944">MGGGDDTEPNFSQYDDGLMADADAALEEIPDEVEEDAAVELPAEEIAPTPTPSASASDDAARERRATPSPTPTPTPTLASSVAPAPDKTGAPARSLARPAQPDNQGRWARQIANNYPSRALRAGEEGSVGVSVVIGSNGRVATCSVTSSSGSSTLDDAACDGMRRYARFNPALNADGSPTRGTYATAITYRMN</sequence>
<evidence type="ECO:0000259" key="11">
    <source>
        <dbReference type="PROSITE" id="PS52015"/>
    </source>
</evidence>
<comment type="similarity">
    <text evidence="2">Belongs to the TonB family.</text>
</comment>
<keyword evidence="4" id="KW-1003">Cell membrane</keyword>
<comment type="subcellular location">
    <subcellularLocation>
        <location evidence="1">Cell inner membrane</location>
        <topology evidence="1">Single-pass membrane protein</topology>
        <orientation evidence="1">Periplasmic side</orientation>
    </subcellularLocation>
</comment>
<protein>
    <submittedName>
        <fullName evidence="12">TonB family protein</fullName>
    </submittedName>
</protein>
<dbReference type="NCBIfam" id="TIGR01352">
    <property type="entry name" value="tonB_Cterm"/>
    <property type="match status" value="1"/>
</dbReference>
<feature type="domain" description="TonB C-terminal" evidence="11">
    <location>
        <begin position="101"/>
        <end position="193"/>
    </location>
</feature>
<evidence type="ECO:0000256" key="8">
    <source>
        <dbReference type="ARBA" id="ARBA00022989"/>
    </source>
</evidence>
<organism evidence="12 13">
    <name type="scientific">Aurantiacibacter sediminis</name>
    <dbReference type="NCBI Taxonomy" id="2793064"/>
    <lineage>
        <taxon>Bacteria</taxon>
        <taxon>Pseudomonadati</taxon>
        <taxon>Pseudomonadota</taxon>
        <taxon>Alphaproteobacteria</taxon>
        <taxon>Sphingomonadales</taxon>
        <taxon>Erythrobacteraceae</taxon>
        <taxon>Aurantiacibacter</taxon>
    </lineage>
</organism>
<comment type="caution">
    <text evidence="12">The sequence shown here is derived from an EMBL/GenBank/DDBJ whole genome shotgun (WGS) entry which is preliminary data.</text>
</comment>
<evidence type="ECO:0000256" key="2">
    <source>
        <dbReference type="ARBA" id="ARBA00006555"/>
    </source>
</evidence>
<feature type="compositionally biased region" description="Low complexity" evidence="10">
    <location>
        <begin position="76"/>
        <end position="86"/>
    </location>
</feature>
<gene>
    <name evidence="12" type="ORF">I5L03_11985</name>
</gene>
<keyword evidence="9" id="KW-0472">Membrane</keyword>
<dbReference type="PANTHER" id="PTHR33446:SF2">
    <property type="entry name" value="PROTEIN TONB"/>
    <property type="match status" value="1"/>
</dbReference>
<evidence type="ECO:0000256" key="3">
    <source>
        <dbReference type="ARBA" id="ARBA00022448"/>
    </source>
</evidence>